<evidence type="ECO:0000259" key="2">
    <source>
        <dbReference type="PROSITE" id="PS51352"/>
    </source>
</evidence>
<organism evidence="3 4">
    <name type="scientific">Sphingomonas telluris</name>
    <dbReference type="NCBI Taxonomy" id="2907998"/>
    <lineage>
        <taxon>Bacteria</taxon>
        <taxon>Pseudomonadati</taxon>
        <taxon>Pseudomonadota</taxon>
        <taxon>Alphaproteobacteria</taxon>
        <taxon>Sphingomonadales</taxon>
        <taxon>Sphingomonadaceae</taxon>
        <taxon>Sphingomonas</taxon>
    </lineage>
</organism>
<dbReference type="InterPro" id="IPR013740">
    <property type="entry name" value="Redoxin"/>
</dbReference>
<dbReference type="PROSITE" id="PS51352">
    <property type="entry name" value="THIOREDOXIN_2"/>
    <property type="match status" value="1"/>
</dbReference>
<gene>
    <name evidence="3" type="ORF">LZ016_12875</name>
</gene>
<dbReference type="Pfam" id="PF08534">
    <property type="entry name" value="Redoxin"/>
    <property type="match status" value="1"/>
</dbReference>
<feature type="compositionally biased region" description="Basic and acidic residues" evidence="1">
    <location>
        <begin position="39"/>
        <end position="50"/>
    </location>
</feature>
<comment type="caution">
    <text evidence="3">The sequence shown here is derived from an EMBL/GenBank/DDBJ whole genome shotgun (WGS) entry which is preliminary data.</text>
</comment>
<dbReference type="CDD" id="cd02966">
    <property type="entry name" value="TlpA_like_family"/>
    <property type="match status" value="1"/>
</dbReference>
<dbReference type="RefSeq" id="WP_241447865.1">
    <property type="nucleotide sequence ID" value="NZ_JAKZHW010000002.1"/>
</dbReference>
<reference evidence="3 4" key="1">
    <citation type="submission" date="2022-03" db="EMBL/GenBank/DDBJ databases">
        <authorList>
            <person name="Jo J.-H."/>
            <person name="Im W.-T."/>
        </authorList>
    </citation>
    <scope>NUCLEOTIDE SEQUENCE [LARGE SCALE GENOMIC DNA]</scope>
    <source>
        <strain evidence="3 4">SM33</strain>
    </source>
</reference>
<dbReference type="InterPro" id="IPR036249">
    <property type="entry name" value="Thioredoxin-like_sf"/>
</dbReference>
<dbReference type="Proteomes" id="UP001203058">
    <property type="component" value="Unassembled WGS sequence"/>
</dbReference>
<dbReference type="Gene3D" id="3.40.30.10">
    <property type="entry name" value="Glutaredoxin"/>
    <property type="match status" value="1"/>
</dbReference>
<dbReference type="InterPro" id="IPR013766">
    <property type="entry name" value="Thioredoxin_domain"/>
</dbReference>
<protein>
    <submittedName>
        <fullName evidence="3">TlpA family protein disulfide reductase</fullName>
    </submittedName>
</protein>
<dbReference type="SUPFAM" id="SSF52833">
    <property type="entry name" value="Thioredoxin-like"/>
    <property type="match status" value="1"/>
</dbReference>
<feature type="region of interest" description="Disordered" evidence="1">
    <location>
        <begin position="23"/>
        <end position="60"/>
    </location>
</feature>
<accession>A0ABS9VPV3</accession>
<proteinExistence type="predicted"/>
<dbReference type="InterPro" id="IPR050553">
    <property type="entry name" value="Thioredoxin_ResA/DsbE_sf"/>
</dbReference>
<keyword evidence="4" id="KW-1185">Reference proteome</keyword>
<evidence type="ECO:0000313" key="4">
    <source>
        <dbReference type="Proteomes" id="UP001203058"/>
    </source>
</evidence>
<dbReference type="PROSITE" id="PS51257">
    <property type="entry name" value="PROKAR_LIPOPROTEIN"/>
    <property type="match status" value="1"/>
</dbReference>
<evidence type="ECO:0000256" key="1">
    <source>
        <dbReference type="SAM" id="MobiDB-lite"/>
    </source>
</evidence>
<sequence length="190" mass="20071">MHRSFLVAFALLVSACGQEMDQPAANNEAQAEAEGPVKGVDRSHKGEAAPDAKFTNPDGEETSLAEFRGVPVAVNLWATWCAPCVKELPTLNALARTHDKDGALGVIAVSQDSGPQGSVEAFLSKLKVDDLGAYHDPKMALSGALNAQVLPTTILYDAQGREVWRYVGDLDWTSAEAAKLLAEAGAPQKG</sequence>
<feature type="compositionally biased region" description="Low complexity" evidence="1">
    <location>
        <begin position="24"/>
        <end position="34"/>
    </location>
</feature>
<evidence type="ECO:0000313" key="3">
    <source>
        <dbReference type="EMBL" id="MCH8616987.1"/>
    </source>
</evidence>
<dbReference type="EMBL" id="JAKZHW010000002">
    <property type="protein sequence ID" value="MCH8616987.1"/>
    <property type="molecule type" value="Genomic_DNA"/>
</dbReference>
<dbReference type="PANTHER" id="PTHR42852">
    <property type="entry name" value="THIOL:DISULFIDE INTERCHANGE PROTEIN DSBE"/>
    <property type="match status" value="1"/>
</dbReference>
<name>A0ABS9VPV3_9SPHN</name>
<dbReference type="PANTHER" id="PTHR42852:SF18">
    <property type="entry name" value="CHROMOSOME UNDETERMINED SCAFFOLD_47, WHOLE GENOME SHOTGUN SEQUENCE"/>
    <property type="match status" value="1"/>
</dbReference>
<feature type="domain" description="Thioredoxin" evidence="2">
    <location>
        <begin position="43"/>
        <end position="186"/>
    </location>
</feature>